<dbReference type="NCBIfam" id="TIGR02884">
    <property type="entry name" value="spore_pdaA"/>
    <property type="match status" value="1"/>
</dbReference>
<dbReference type="Proteomes" id="UP000627781">
    <property type="component" value="Unassembled WGS sequence"/>
</dbReference>
<organism evidence="2 3">
    <name type="scientific">Clostridium cibarium</name>
    <dbReference type="NCBI Taxonomy" id="2762247"/>
    <lineage>
        <taxon>Bacteria</taxon>
        <taxon>Bacillati</taxon>
        <taxon>Bacillota</taxon>
        <taxon>Clostridia</taxon>
        <taxon>Eubacteriales</taxon>
        <taxon>Clostridiaceae</taxon>
        <taxon>Clostridium</taxon>
    </lineage>
</organism>
<dbReference type="SUPFAM" id="SSF88713">
    <property type="entry name" value="Glycoside hydrolase/deacetylase"/>
    <property type="match status" value="1"/>
</dbReference>
<dbReference type="PANTHER" id="PTHR10587:SF78">
    <property type="entry name" value="PEPTIDOGLYCAN-N-ACETYLMURAMIC ACID DEACETYLASE PDAA"/>
    <property type="match status" value="1"/>
</dbReference>
<proteinExistence type="predicted"/>
<dbReference type="Gene3D" id="3.20.20.370">
    <property type="entry name" value="Glycoside hydrolase/deacetylase"/>
    <property type="match status" value="1"/>
</dbReference>
<dbReference type="CDD" id="cd10948">
    <property type="entry name" value="CE4_BsPdaA_like"/>
    <property type="match status" value="1"/>
</dbReference>
<evidence type="ECO:0000259" key="1">
    <source>
        <dbReference type="PROSITE" id="PS51677"/>
    </source>
</evidence>
<name>A0ABR8PPH0_9CLOT</name>
<protein>
    <submittedName>
        <fullName evidence="2">Delta-lactam-biosynthetic de-N-acetylase</fullName>
    </submittedName>
</protein>
<dbReference type="InterPro" id="IPR014235">
    <property type="entry name" value="Spore_PdaA"/>
</dbReference>
<dbReference type="PROSITE" id="PS51677">
    <property type="entry name" value="NODB"/>
    <property type="match status" value="1"/>
</dbReference>
<gene>
    <name evidence="2" type="primary">pdaA</name>
    <name evidence="2" type="ORF">H9661_01765</name>
</gene>
<dbReference type="PANTHER" id="PTHR10587">
    <property type="entry name" value="GLYCOSYL TRANSFERASE-RELATED"/>
    <property type="match status" value="1"/>
</dbReference>
<comment type="caution">
    <text evidence="2">The sequence shown here is derived from an EMBL/GenBank/DDBJ whole genome shotgun (WGS) entry which is preliminary data.</text>
</comment>
<dbReference type="Pfam" id="PF01522">
    <property type="entry name" value="Polysacc_deac_1"/>
    <property type="match status" value="1"/>
</dbReference>
<evidence type="ECO:0000313" key="2">
    <source>
        <dbReference type="EMBL" id="MBD7910071.1"/>
    </source>
</evidence>
<keyword evidence="3" id="KW-1185">Reference proteome</keyword>
<reference evidence="2 3" key="1">
    <citation type="submission" date="2020-08" db="EMBL/GenBank/DDBJ databases">
        <title>A Genomic Blueprint of the Chicken Gut Microbiome.</title>
        <authorList>
            <person name="Gilroy R."/>
            <person name="Ravi A."/>
            <person name="Getino M."/>
            <person name="Pursley I."/>
            <person name="Horton D.L."/>
            <person name="Alikhan N.-F."/>
            <person name="Baker D."/>
            <person name="Gharbi K."/>
            <person name="Hall N."/>
            <person name="Watson M."/>
            <person name="Adriaenssens E.M."/>
            <person name="Foster-Nyarko E."/>
            <person name="Jarju S."/>
            <person name="Secka A."/>
            <person name="Antonio M."/>
            <person name="Oren A."/>
            <person name="Chaudhuri R."/>
            <person name="La Ragione R.M."/>
            <person name="Hildebrand F."/>
            <person name="Pallen M.J."/>
        </authorList>
    </citation>
    <scope>NUCLEOTIDE SEQUENCE [LARGE SCALE GENOMIC DNA]</scope>
    <source>
        <strain evidence="2 3">Sa3CVN1</strain>
    </source>
</reference>
<accession>A0ABR8PPH0</accession>
<dbReference type="InterPro" id="IPR011330">
    <property type="entry name" value="Glyco_hydro/deAcase_b/a-brl"/>
</dbReference>
<dbReference type="InterPro" id="IPR002509">
    <property type="entry name" value="NODB_dom"/>
</dbReference>
<dbReference type="RefSeq" id="WP_143314417.1">
    <property type="nucleotide sequence ID" value="NZ_JACSRA010000002.1"/>
</dbReference>
<sequence length="261" mass="30072">MKKKLFIYFLTTSLIVGFLAYPRPVEAFSFGSELNWYFVPTKEKGKIPEPAKESISFLKDCNGYYLGDTSQKTLYLTFDEGYEKGYTSAILDTLKELEVPAAFFVVKPYIDNEPDLIRRMVDEGHLVCNHSNHHHSMPSVHNIEKFNSELNDVEEAYKSLIGEDMPKFFRPPMGKYSKESLEKTKELGYKTIFWSFAYKDWFVNDQPSEDYAIKKIENGVHPGGIILLHAVSKTNMKVLKTVLTDLKNEGYEFKSLSELPE</sequence>
<feature type="domain" description="NodB homology" evidence="1">
    <location>
        <begin position="72"/>
        <end position="254"/>
    </location>
</feature>
<evidence type="ECO:0000313" key="3">
    <source>
        <dbReference type="Proteomes" id="UP000627781"/>
    </source>
</evidence>
<dbReference type="EMBL" id="JACSRA010000002">
    <property type="protein sequence ID" value="MBD7910071.1"/>
    <property type="molecule type" value="Genomic_DNA"/>
</dbReference>
<dbReference type="InterPro" id="IPR050248">
    <property type="entry name" value="Polysacc_deacetylase_ArnD"/>
</dbReference>